<proteinExistence type="predicted"/>
<organism evidence="2">
    <name type="scientific">Candidatus Paraimprobicoccus trichonymphae</name>
    <dbReference type="NCBI Taxonomy" id="3033793"/>
    <lineage>
        <taxon>Bacteria</taxon>
        <taxon>Bacillati</taxon>
        <taxon>Bacillota</taxon>
        <taxon>Clostridia</taxon>
        <taxon>Candidatus Paraimprobicoccus</taxon>
    </lineage>
</organism>
<dbReference type="Proteomes" id="UP001335720">
    <property type="component" value="Chromosome"/>
</dbReference>
<dbReference type="PANTHER" id="PTHR41373:SF1">
    <property type="entry name" value="PHOSPHATIDYLGLYCEROL LYSYLTRANSFERASE C-TERMINAL DOMAIN-CONTAINING PROTEIN"/>
    <property type="match status" value="1"/>
</dbReference>
<dbReference type="EMBL" id="AP027925">
    <property type="protein sequence ID" value="BED92553.1"/>
    <property type="molecule type" value="Genomic_DNA"/>
</dbReference>
<dbReference type="PANTHER" id="PTHR41373">
    <property type="entry name" value="DUF2156 DOMAIN-CONTAINING PROTEIN"/>
    <property type="match status" value="1"/>
</dbReference>
<gene>
    <name evidence="2" type="ORF">RsTaC01_0316</name>
</gene>
<reference evidence="2" key="1">
    <citation type="journal article" date="2023" name="ISME J.">
        <title>Emergence of putative energy parasites within Clostridia revealed by genome analysis of a novel endosymbiotic clade.</title>
        <authorList>
            <person name="Takahashi K."/>
            <person name="Kuwahara H."/>
            <person name="Horikawa Y."/>
            <person name="Izawa K."/>
            <person name="Kato D."/>
            <person name="Inagaki T."/>
            <person name="Yuki M."/>
            <person name="Ohkuma M."/>
            <person name="Hongoh Y."/>
        </authorList>
    </citation>
    <scope>NUCLEOTIDE SEQUENCE</scope>
    <source>
        <strain evidence="2">RsTa-C01</strain>
    </source>
</reference>
<dbReference type="KEGG" id="ptrh:RsTaC01_0316"/>
<sequence>MLSINDNEIFKSFEPLALKTKQIYDYYVNFLPCMPISDNSFQSLYAWNSNFKSFYKIIYDHLCIFTFDKFSNKIYALPPIGNLGKKFFSKIVDSIYLDFKRNNLKCVFCNVPKFMLPIFEGLYGYSFSVEYDRNSSDYLYTKKNFIKGLKNFHSRKAISCFEKNPNLICRKMDENDINKVIYITKKFYCSRHKCKDCYDSCEIKIESSLMLAFKKLELLGNIIESHIEPLGFQIFYFQNDIVFFISRKICRKINGITKKMDLEIIKNFETKFLYANYTEDLGIPGLRFQKEKIGRYILCNKYTIKLKKLECKI</sequence>
<dbReference type="InterPro" id="IPR016732">
    <property type="entry name" value="UCP018688"/>
</dbReference>
<dbReference type="Pfam" id="PF09924">
    <property type="entry name" value="LPG_synthase_C"/>
    <property type="match status" value="1"/>
</dbReference>
<dbReference type="SUPFAM" id="SSF55729">
    <property type="entry name" value="Acyl-CoA N-acyltransferases (Nat)"/>
    <property type="match status" value="2"/>
</dbReference>
<evidence type="ECO:0000259" key="1">
    <source>
        <dbReference type="Pfam" id="PF09924"/>
    </source>
</evidence>
<dbReference type="InterPro" id="IPR016181">
    <property type="entry name" value="Acyl_CoA_acyltransferase"/>
</dbReference>
<name>A0AA48HW98_9FIRM</name>
<accession>A0AA48HW98</accession>
<evidence type="ECO:0000313" key="2">
    <source>
        <dbReference type="EMBL" id="BED92553.1"/>
    </source>
</evidence>
<feature type="domain" description="Phosphatidylglycerol lysyltransferase C-terminal" evidence="1">
    <location>
        <begin position="37"/>
        <end position="292"/>
    </location>
</feature>
<dbReference type="AlphaFoldDB" id="A0AA48HW98"/>
<dbReference type="InterPro" id="IPR024320">
    <property type="entry name" value="LPG_synthase_C"/>
</dbReference>
<protein>
    <submittedName>
        <fullName evidence="2">Phosphatidylglycerol lysyltransferase domain-containing protein</fullName>
    </submittedName>
</protein>
<dbReference type="Gene3D" id="3.40.630.30">
    <property type="match status" value="1"/>
</dbReference>